<evidence type="ECO:0000259" key="3">
    <source>
        <dbReference type="Pfam" id="PF07727"/>
    </source>
</evidence>
<dbReference type="InterPro" id="IPR057670">
    <property type="entry name" value="SH3_retrovirus"/>
</dbReference>
<name>A0A6L2KB77_TANCI</name>
<feature type="domain" description="Retroviral polymerase SH3-like" evidence="5">
    <location>
        <begin position="617"/>
        <end position="672"/>
    </location>
</feature>
<dbReference type="Pfam" id="PF14223">
    <property type="entry name" value="Retrotran_gag_2"/>
    <property type="match status" value="1"/>
</dbReference>
<feature type="domain" description="GAG-pre-integrase" evidence="4">
    <location>
        <begin position="538"/>
        <end position="575"/>
    </location>
</feature>
<feature type="region of interest" description="Disordered" evidence="2">
    <location>
        <begin position="406"/>
        <end position="433"/>
    </location>
</feature>
<dbReference type="Pfam" id="PF13976">
    <property type="entry name" value="gag_pre-integrs"/>
    <property type="match status" value="1"/>
</dbReference>
<keyword evidence="1" id="KW-0175">Coiled coil</keyword>
<proteinExistence type="predicted"/>
<evidence type="ECO:0000313" key="6">
    <source>
        <dbReference type="EMBL" id="GEU46209.1"/>
    </source>
</evidence>
<evidence type="ECO:0000259" key="5">
    <source>
        <dbReference type="Pfam" id="PF25597"/>
    </source>
</evidence>
<feature type="compositionally biased region" description="Polar residues" evidence="2">
    <location>
        <begin position="700"/>
        <end position="722"/>
    </location>
</feature>
<dbReference type="Pfam" id="PF25597">
    <property type="entry name" value="SH3_retrovirus"/>
    <property type="match status" value="1"/>
</dbReference>
<protein>
    <submittedName>
        <fullName evidence="6">Uncharacterized protein</fullName>
    </submittedName>
</protein>
<evidence type="ECO:0000256" key="1">
    <source>
        <dbReference type="SAM" id="Coils"/>
    </source>
</evidence>
<feature type="compositionally biased region" description="Basic and acidic residues" evidence="2">
    <location>
        <begin position="767"/>
        <end position="776"/>
    </location>
</feature>
<feature type="compositionally biased region" description="Basic and acidic residues" evidence="2">
    <location>
        <begin position="750"/>
        <end position="760"/>
    </location>
</feature>
<feature type="compositionally biased region" description="Basic and acidic residues" evidence="2">
    <location>
        <begin position="1274"/>
        <end position="1287"/>
    </location>
</feature>
<dbReference type="Pfam" id="PF07727">
    <property type="entry name" value="RVT_2"/>
    <property type="match status" value="1"/>
</dbReference>
<gene>
    <name evidence="6" type="ORF">Tci_018187</name>
</gene>
<dbReference type="EMBL" id="BKCJ010002094">
    <property type="protein sequence ID" value="GEU46209.1"/>
    <property type="molecule type" value="Genomic_DNA"/>
</dbReference>
<feature type="compositionally biased region" description="Basic and acidic residues" evidence="2">
    <location>
        <begin position="414"/>
        <end position="432"/>
    </location>
</feature>
<feature type="domain" description="Reverse transcriptase Ty1/copia-type" evidence="3">
    <location>
        <begin position="950"/>
        <end position="1032"/>
    </location>
</feature>
<accession>A0A6L2KB77</accession>
<feature type="compositionally biased region" description="Basic and acidic residues" evidence="2">
    <location>
        <begin position="1454"/>
        <end position="1489"/>
    </location>
</feature>
<feature type="region of interest" description="Disordered" evidence="2">
    <location>
        <begin position="1253"/>
        <end position="1296"/>
    </location>
</feature>
<feature type="region of interest" description="Disordered" evidence="2">
    <location>
        <begin position="1452"/>
        <end position="1489"/>
    </location>
</feature>
<feature type="coiled-coil region" evidence="1">
    <location>
        <begin position="340"/>
        <end position="374"/>
    </location>
</feature>
<evidence type="ECO:0000256" key="2">
    <source>
        <dbReference type="SAM" id="MobiDB-lite"/>
    </source>
</evidence>
<feature type="region of interest" description="Disordered" evidence="2">
    <location>
        <begin position="750"/>
        <end position="776"/>
    </location>
</feature>
<evidence type="ECO:0000259" key="4">
    <source>
        <dbReference type="Pfam" id="PF13976"/>
    </source>
</evidence>
<dbReference type="InterPro" id="IPR025724">
    <property type="entry name" value="GAG-pre-integrase_dom"/>
</dbReference>
<dbReference type="InterPro" id="IPR013103">
    <property type="entry name" value="RVT_2"/>
</dbReference>
<sequence>MTCWQSALKRTNPRAQIKFDDEMEYINEVPPVTAQQILVRTKERKAKSTLLMAIPDEHIARFHGIKDAKTLWDVIKTRFGGNAESKKMQKNVLKQQFEIFSVSNSEGLDKGYDRFQRLLSLLGIHGACVSTEDANQKFLRSLPSAWSNIYLIMRNMPGINNLDTDDLYNNLKVYEANIKGSFGSSSNSQNVVMLSMRVKRFYKKIGRKLEFNRKEPIGFEKTKVEYYNCHRRGHFARDCRSARYSGNRSRDAGNAGYRGRDNEKEATDFALTAFTSNPSSSSSLNSERKKLSKANIEIIGYQYGLESIEGQLRVHQQNKVIFKEKIAVLEYEVKDKSNLLKYTQKQLDEALREKEDLKAKLENFETSLKNLTKLLDSQISVKVKTGLGYDSQFHEKEVLDIREQEVTETVSDNRSSDEKNSLANDRFKKGEGYHAVPPPLTGNYMPPKPDLSFAGLDDSIYEFKISETVTSLTKDNKDAPETSTAIFTRSGKIPVSAAKPKAAASTCAAKLVNTTRPKQSVNFSNSRKAVSVVKKNGVNPVKTSAASINESNLWHRRLGHVDFKTLNKLVKGNLAEAVNTACYVLNRALVTKTHNKTPYELLNGRTPRLDFMRPFGCPVTILNTLDHLGKFKGKVDEGFLVGYSVTSKAFRVFNTKTRKVEENLRVRFIENKPNVIGIGPNWLFDINSLTNSMNYIPVSAGNQTDKNAGPQDTNSNASTQDNVDAGKEVSDQHHIVLPLWSSISSTFKSLDDKATDDKPTDNTSSKTIEEPVNKEDQAYRDKLDRLMSQEKEAINAASTLGTFSAAGPLSPHPGAFISANTLLHVDQDDSLIPDLEDTAELQSTSIFNSAYDDDLNIFDSSVQSVGAEANFNNMESSTIVSPIPTHRLHLDHPKDQILGDPKSAVQTRGMAKKSSEAHALMEPKKVSQALDDASWVEAMQEELLQFSLQKVWRLVDLPYGKKAIGTKWVYRNKKDERGIVVRNKARPVAQGHRQEEGIDYDAVFSLVARIEAIRIFLAFASYMGFIFYQMDVYVDDIIFRSTKRSLCDEFEALMHKRFQMSPMGELTFFLGLQVTPKLTHLHAVKRIFRYLKGQPKLGLWYPRDSPFDLEAYSDGDYAGANLDKKSTAGAFNSVKQIHAIVDGKAVVISKSSVRNDLLFNDEDGRGGSVERVITTDASLVAAQDNNNITKTQSTTMSNDPISQEIGSGDRHRCQETTLGDTDAQTRVLALEEAKTTQDKVITRLKLRVMRLEKKRKAKTSQPMQRRLFKGRVKTSTDKSLEDRRSSEKGGSTADQVSTAMLEVSTATPSTPSTTTTIFGDEDFTIAQLTSSTTTLQPLPTIDPKDKGRGVLVEEELKKQSWTEHKRKDKSKKRLIVALTKEFDEIQAKMDADHELAAIRNKPPTRTQVRNKMITYLEHMGKYTHQQLKHKTFEELQKLYRKEQKWIDDFVPMNSEKEEKKSIEHVRKGKENVSSHQGNAREDVELEARS</sequence>
<feature type="region of interest" description="Disordered" evidence="2">
    <location>
        <begin position="700"/>
        <end position="728"/>
    </location>
</feature>
<organism evidence="6">
    <name type="scientific">Tanacetum cinerariifolium</name>
    <name type="common">Dalmatian daisy</name>
    <name type="synonym">Chrysanthemum cinerariifolium</name>
    <dbReference type="NCBI Taxonomy" id="118510"/>
    <lineage>
        <taxon>Eukaryota</taxon>
        <taxon>Viridiplantae</taxon>
        <taxon>Streptophyta</taxon>
        <taxon>Embryophyta</taxon>
        <taxon>Tracheophyta</taxon>
        <taxon>Spermatophyta</taxon>
        <taxon>Magnoliopsida</taxon>
        <taxon>eudicotyledons</taxon>
        <taxon>Gunneridae</taxon>
        <taxon>Pentapetalae</taxon>
        <taxon>asterids</taxon>
        <taxon>campanulids</taxon>
        <taxon>Asterales</taxon>
        <taxon>Asteraceae</taxon>
        <taxon>Asteroideae</taxon>
        <taxon>Anthemideae</taxon>
        <taxon>Anthemidinae</taxon>
        <taxon>Tanacetum</taxon>
    </lineage>
</organism>
<comment type="caution">
    <text evidence="6">The sequence shown here is derived from an EMBL/GenBank/DDBJ whole genome shotgun (WGS) entry which is preliminary data.</text>
</comment>
<reference evidence="6" key="1">
    <citation type="journal article" date="2019" name="Sci. Rep.">
        <title>Draft genome of Tanacetum cinerariifolium, the natural source of mosquito coil.</title>
        <authorList>
            <person name="Yamashiro T."/>
            <person name="Shiraishi A."/>
            <person name="Satake H."/>
            <person name="Nakayama K."/>
        </authorList>
    </citation>
    <scope>NUCLEOTIDE SEQUENCE</scope>
</reference>
<dbReference type="PANTHER" id="PTHR11439">
    <property type="entry name" value="GAG-POL-RELATED RETROTRANSPOSON"/>
    <property type="match status" value="1"/>
</dbReference>
<dbReference type="PANTHER" id="PTHR11439:SF495">
    <property type="entry name" value="REVERSE TRANSCRIPTASE, RNA-DEPENDENT DNA POLYMERASE-RELATED"/>
    <property type="match status" value="1"/>
</dbReference>